<proteinExistence type="predicted"/>
<dbReference type="InterPro" id="IPR003462">
    <property type="entry name" value="ODC_Mu_crystall"/>
</dbReference>
<dbReference type="Pfam" id="PF02423">
    <property type="entry name" value="OCD_Mu_crystall"/>
    <property type="match status" value="1"/>
</dbReference>
<accession>A0ABS6BH61</accession>
<evidence type="ECO:0000313" key="3">
    <source>
        <dbReference type="Proteomes" id="UP000776276"/>
    </source>
</evidence>
<dbReference type="EMBL" id="JAHKRT010000003">
    <property type="protein sequence ID" value="MBU3077639.1"/>
    <property type="molecule type" value="Genomic_DNA"/>
</dbReference>
<dbReference type="Gene3D" id="3.40.50.720">
    <property type="entry name" value="NAD(P)-binding Rossmann-like Domain"/>
    <property type="match status" value="1"/>
</dbReference>
<evidence type="ECO:0000256" key="1">
    <source>
        <dbReference type="SAM" id="MobiDB-lite"/>
    </source>
</evidence>
<name>A0ABS6BH61_9SPHN</name>
<feature type="compositionally biased region" description="Basic and acidic residues" evidence="1">
    <location>
        <begin position="1"/>
        <end position="12"/>
    </location>
</feature>
<sequence length="354" mass="37377">MTSTSARREPGRQHLPGSSNLMLQDNAPRFLTDDDVRSAFDWREACEALRAAYAMPAGESLFPPRTMARGDGLWLRTLSGISPDGRVMGAKLIAASPRIGFASYLIALFDQSSLSLVALLDGNSVTGFRTAATSAVAADLLAADGPLRVGVIGSGFEAKNHLRALASLRHLSDVNVFSPRAASRQAFADELADLGFAITPAEAAQDAVRGTDLVICAARSRDETPTIDGSWLEPGMTVISIGSTLPEQRELDPETIRRASLIVADMPDEVAHDTGDMLAASAAGIGFSDRLVSLADVAGGRTPARRSSEDILIYKSVGAAIQDLVVAELCLRRSAQLGIGTLLPVSIAPVNKRK</sequence>
<gene>
    <name evidence="2" type="ORF">KOF26_07130</name>
</gene>
<dbReference type="SUPFAM" id="SSF51735">
    <property type="entry name" value="NAD(P)-binding Rossmann-fold domains"/>
    <property type="match status" value="1"/>
</dbReference>
<dbReference type="Gene3D" id="3.30.1780.10">
    <property type="entry name" value="ornithine cyclodeaminase, domain 1"/>
    <property type="match status" value="1"/>
</dbReference>
<dbReference type="PANTHER" id="PTHR13812:SF19">
    <property type="entry name" value="KETIMINE REDUCTASE MU-CRYSTALLIN"/>
    <property type="match status" value="1"/>
</dbReference>
<protein>
    <submittedName>
        <fullName evidence="2">Ornithine cyclodeaminase family protein</fullName>
    </submittedName>
</protein>
<evidence type="ECO:0000313" key="2">
    <source>
        <dbReference type="EMBL" id="MBU3077639.1"/>
    </source>
</evidence>
<comment type="caution">
    <text evidence="2">The sequence shown here is derived from an EMBL/GenBank/DDBJ whole genome shotgun (WGS) entry which is preliminary data.</text>
</comment>
<dbReference type="PANTHER" id="PTHR13812">
    <property type="entry name" value="KETIMINE REDUCTASE MU-CRYSTALLIN"/>
    <property type="match status" value="1"/>
</dbReference>
<keyword evidence="3" id="KW-1185">Reference proteome</keyword>
<feature type="region of interest" description="Disordered" evidence="1">
    <location>
        <begin position="1"/>
        <end position="23"/>
    </location>
</feature>
<organism evidence="2 3">
    <name type="scientific">Sphingomonas quercus</name>
    <dbReference type="NCBI Taxonomy" id="2842451"/>
    <lineage>
        <taxon>Bacteria</taxon>
        <taxon>Pseudomonadati</taxon>
        <taxon>Pseudomonadota</taxon>
        <taxon>Alphaproteobacteria</taxon>
        <taxon>Sphingomonadales</taxon>
        <taxon>Sphingomonadaceae</taxon>
        <taxon>Sphingomonas</taxon>
    </lineage>
</organism>
<dbReference type="InterPro" id="IPR023401">
    <property type="entry name" value="ODC_N"/>
</dbReference>
<dbReference type="PIRSF" id="PIRSF001439">
    <property type="entry name" value="CryM"/>
    <property type="match status" value="1"/>
</dbReference>
<dbReference type="InterPro" id="IPR036291">
    <property type="entry name" value="NAD(P)-bd_dom_sf"/>
</dbReference>
<reference evidence="2 3" key="1">
    <citation type="submission" date="2021-06" db="EMBL/GenBank/DDBJ databases">
        <title>Sphingomonas sp. XMGL2, whole genome shotgun sequencing project.</title>
        <authorList>
            <person name="Zhao G."/>
            <person name="Shen L."/>
        </authorList>
    </citation>
    <scope>NUCLEOTIDE SEQUENCE [LARGE SCALE GENOMIC DNA]</scope>
    <source>
        <strain evidence="2 3">XMGL2</strain>
    </source>
</reference>
<dbReference type="Proteomes" id="UP000776276">
    <property type="component" value="Unassembled WGS sequence"/>
</dbReference>